<protein>
    <submittedName>
        <fullName evidence="2">Uncharacterized protein</fullName>
    </submittedName>
</protein>
<sequence>MWQHWLNGILGLWVIVMALMGLQNMTTIVVTGAIISVVGFWGALQKST</sequence>
<keyword evidence="1" id="KW-0472">Membrane</keyword>
<evidence type="ECO:0000256" key="1">
    <source>
        <dbReference type="SAM" id="Phobius"/>
    </source>
</evidence>
<dbReference type="AlphaFoldDB" id="A0A3B0UPJ8"/>
<name>A0A3B0UPJ8_9ZZZZ</name>
<feature type="transmembrane region" description="Helical" evidence="1">
    <location>
        <begin position="12"/>
        <end position="44"/>
    </location>
</feature>
<gene>
    <name evidence="2" type="ORF">MNBD_CPR01-97</name>
</gene>
<keyword evidence="1" id="KW-0812">Transmembrane</keyword>
<evidence type="ECO:0000313" key="2">
    <source>
        <dbReference type="EMBL" id="VAW33071.1"/>
    </source>
</evidence>
<accession>A0A3B0UPJ8</accession>
<reference evidence="2" key="1">
    <citation type="submission" date="2018-06" db="EMBL/GenBank/DDBJ databases">
        <authorList>
            <person name="Zhirakovskaya E."/>
        </authorList>
    </citation>
    <scope>NUCLEOTIDE SEQUENCE</scope>
</reference>
<organism evidence="2">
    <name type="scientific">hydrothermal vent metagenome</name>
    <dbReference type="NCBI Taxonomy" id="652676"/>
    <lineage>
        <taxon>unclassified sequences</taxon>
        <taxon>metagenomes</taxon>
        <taxon>ecological metagenomes</taxon>
    </lineage>
</organism>
<dbReference type="EMBL" id="UOEV01000080">
    <property type="protein sequence ID" value="VAW33071.1"/>
    <property type="molecule type" value="Genomic_DNA"/>
</dbReference>
<keyword evidence="1" id="KW-1133">Transmembrane helix</keyword>
<proteinExistence type="predicted"/>